<dbReference type="Pfam" id="PF00118">
    <property type="entry name" value="Cpn60_TCP1"/>
    <property type="match status" value="1"/>
</dbReference>
<keyword evidence="2" id="KW-0547">Nucleotide-binding</keyword>
<dbReference type="RefSeq" id="XP_007510337.1">
    <property type="nucleotide sequence ID" value="XM_007510275.1"/>
</dbReference>
<evidence type="ECO:0000256" key="3">
    <source>
        <dbReference type="ARBA" id="ARBA00022840"/>
    </source>
</evidence>
<dbReference type="KEGG" id="bpg:Bathy11g00460"/>
<dbReference type="NCBIfam" id="NF009487">
    <property type="entry name" value="PRK12849.1"/>
    <property type="match status" value="1"/>
</dbReference>
<evidence type="ECO:0000256" key="7">
    <source>
        <dbReference type="RuleBase" id="RU000418"/>
    </source>
</evidence>
<dbReference type="NCBIfam" id="NF000592">
    <property type="entry name" value="PRK00013.1"/>
    <property type="match status" value="1"/>
</dbReference>
<evidence type="ECO:0000256" key="4">
    <source>
        <dbReference type="ARBA" id="ARBA00023186"/>
    </source>
</evidence>
<evidence type="ECO:0000313" key="8">
    <source>
        <dbReference type="EMBL" id="CCO18682.1"/>
    </source>
</evidence>
<dbReference type="NCBIfam" id="NF009489">
    <property type="entry name" value="PRK12851.1"/>
    <property type="match status" value="1"/>
</dbReference>
<comment type="subunit">
    <text evidence="6">Oligomer of probably six alpha and six beta subunits.</text>
</comment>
<dbReference type="SUPFAM" id="SSF52029">
    <property type="entry name" value="GroEL apical domain-like"/>
    <property type="match status" value="1"/>
</dbReference>
<dbReference type="eggNOG" id="KOG0356">
    <property type="taxonomic scope" value="Eukaryota"/>
</dbReference>
<dbReference type="Gene3D" id="1.10.560.10">
    <property type="entry name" value="GroEL-like equatorial domain"/>
    <property type="match status" value="1"/>
</dbReference>
<organism evidence="8 9">
    <name type="scientific">Bathycoccus prasinos</name>
    <dbReference type="NCBI Taxonomy" id="41875"/>
    <lineage>
        <taxon>Eukaryota</taxon>
        <taxon>Viridiplantae</taxon>
        <taxon>Chlorophyta</taxon>
        <taxon>Mamiellophyceae</taxon>
        <taxon>Mamiellales</taxon>
        <taxon>Bathycoccaceae</taxon>
        <taxon>Bathycoccus</taxon>
    </lineage>
</organism>
<evidence type="ECO:0000256" key="1">
    <source>
        <dbReference type="ARBA" id="ARBA00006607"/>
    </source>
</evidence>
<gene>
    <name evidence="8" type="ordered locus">Bathy11g00460</name>
</gene>
<dbReference type="NCBIfam" id="TIGR02348">
    <property type="entry name" value="GroEL"/>
    <property type="match status" value="1"/>
</dbReference>
<keyword evidence="4" id="KW-0143">Chaperone</keyword>
<dbReference type="Proteomes" id="UP000198341">
    <property type="component" value="Chromosome 11"/>
</dbReference>
<evidence type="ECO:0000313" key="9">
    <source>
        <dbReference type="Proteomes" id="UP000198341"/>
    </source>
</evidence>
<dbReference type="Gene3D" id="3.50.7.10">
    <property type="entry name" value="GroEL"/>
    <property type="match status" value="1"/>
</dbReference>
<dbReference type="GO" id="GO:0005524">
    <property type="term" value="F:ATP binding"/>
    <property type="evidence" value="ECO:0007669"/>
    <property type="project" value="UniProtKB-KW"/>
</dbReference>
<keyword evidence="3" id="KW-0067">ATP-binding</keyword>
<dbReference type="InterPro" id="IPR027413">
    <property type="entry name" value="GROEL-like_equatorial_sf"/>
</dbReference>
<dbReference type="GO" id="GO:0042026">
    <property type="term" value="P:protein refolding"/>
    <property type="evidence" value="ECO:0007669"/>
    <property type="project" value="InterPro"/>
</dbReference>
<dbReference type="InterPro" id="IPR027410">
    <property type="entry name" value="TCP-1-like_intermed_sf"/>
</dbReference>
<evidence type="ECO:0000256" key="2">
    <source>
        <dbReference type="ARBA" id="ARBA00022741"/>
    </source>
</evidence>
<dbReference type="PANTHER" id="PTHR45633">
    <property type="entry name" value="60 KDA HEAT SHOCK PROTEIN, MITOCHONDRIAL"/>
    <property type="match status" value="1"/>
</dbReference>
<dbReference type="Gene3D" id="3.30.260.10">
    <property type="entry name" value="TCP-1-like chaperonin intermediate domain"/>
    <property type="match status" value="1"/>
</dbReference>
<dbReference type="SUPFAM" id="SSF54849">
    <property type="entry name" value="GroEL-intermediate domain like"/>
    <property type="match status" value="1"/>
</dbReference>
<dbReference type="AlphaFoldDB" id="K8EKB0"/>
<dbReference type="GO" id="GO:0140662">
    <property type="term" value="F:ATP-dependent protein folding chaperone"/>
    <property type="evidence" value="ECO:0007669"/>
    <property type="project" value="InterPro"/>
</dbReference>
<accession>K8EKB0</accession>
<comment type="similarity">
    <text evidence="1 7">Belongs to the chaperonin (HSP60) family.</text>
</comment>
<dbReference type="PRINTS" id="PR00298">
    <property type="entry name" value="CHAPERONIN60"/>
</dbReference>
<comment type="function">
    <text evidence="5">This protein binds RuBisCO small and large subunits and is implicated in the assembly of the enzyme oligomer.</text>
</comment>
<proteinExistence type="inferred from homology"/>
<dbReference type="InterPro" id="IPR002423">
    <property type="entry name" value="Cpn60/GroEL/TCP-1"/>
</dbReference>
<dbReference type="CDD" id="cd03344">
    <property type="entry name" value="GroEL"/>
    <property type="match status" value="1"/>
</dbReference>
<dbReference type="EMBL" id="FO082268">
    <property type="protein sequence ID" value="CCO18682.1"/>
    <property type="molecule type" value="Genomic_DNA"/>
</dbReference>
<dbReference type="HAMAP" id="MF_00600">
    <property type="entry name" value="CH60"/>
    <property type="match status" value="1"/>
</dbReference>
<dbReference type="InterPro" id="IPR001844">
    <property type="entry name" value="Cpn60/GroEL"/>
</dbReference>
<dbReference type="SUPFAM" id="SSF48592">
    <property type="entry name" value="GroEL equatorial domain-like"/>
    <property type="match status" value="1"/>
</dbReference>
<evidence type="ECO:0000256" key="5">
    <source>
        <dbReference type="ARBA" id="ARBA00058559"/>
    </source>
</evidence>
<dbReference type="NCBIfam" id="NF009488">
    <property type="entry name" value="PRK12850.1"/>
    <property type="match status" value="1"/>
</dbReference>
<dbReference type="FunFam" id="3.50.7.10:FF:000001">
    <property type="entry name" value="60 kDa chaperonin"/>
    <property type="match status" value="1"/>
</dbReference>
<dbReference type="GeneID" id="19012732"/>
<name>K8EKB0_9CHLO</name>
<reference evidence="8 9" key="1">
    <citation type="submission" date="2011-10" db="EMBL/GenBank/DDBJ databases">
        <authorList>
            <person name="Genoscope - CEA"/>
        </authorList>
    </citation>
    <scope>NUCLEOTIDE SEQUENCE [LARGE SCALE GENOMIC DNA]</scope>
    <source>
        <strain evidence="8 9">RCC 1105</strain>
    </source>
</reference>
<dbReference type="OrthoDB" id="1733909at2759"/>
<dbReference type="STRING" id="41875.K8EKB0"/>
<evidence type="ECO:0000256" key="6">
    <source>
        <dbReference type="ARBA" id="ARBA00062746"/>
    </source>
</evidence>
<dbReference type="PROSITE" id="PS00296">
    <property type="entry name" value="CHAPERONINS_CPN60"/>
    <property type="match status" value="1"/>
</dbReference>
<dbReference type="InterPro" id="IPR018370">
    <property type="entry name" value="Chaperonin_Cpn60_CS"/>
</dbReference>
<keyword evidence="9" id="KW-1185">Reference proteome</keyword>
<protein>
    <submittedName>
        <fullName evidence="8">Chaperonin GroEL</fullName>
    </submittedName>
</protein>
<sequence length="599" mass="63415">MLKRSLKPLARLASASSSSSSSSFLSSSSSSSNSYFARSSGALTPSGAPGFLRRGYASKDLKFGVEARALILQGCDRLADAVQVTLGPKGRNVVIEQNYGPPKITKDGVTVAKNVEFKDRMMNLGASLVKQVAVSTNDVAGDGTTTATVLTRAIFSEGCKSVAAGMNPMDLRRGIQQAVDVILKELQSTRKMISTTEEIAQVGTISANGEREIGDLIAKAMEKVGKEGVITCADGKTLENELEVVEGMKFDRGYISPYFVTNPKTQKCELENPFILIFEKKISGLTPLLPILESVLKTQRPLLIVAEDVESEALATLIVNKLRGGVKICAVKAPGFGDNRKANLQDIAILSGGTVISEDLGYKLEEVEMSMLGSAKKVTVSKDDTILLDGAGEKTSIEERCDQLRDLIAESQSDYDREKMTERLAKLSGGVAVLKIGGSSEVEVGEKKDRVVDALNATKAAVEEGIVPGGGTALLHATKALGALEDSLTNFDQKIGVQIVRSALKVPMRTIANNAGVEGSVIVEKVLGFEDKGMGYNAATDEFCDMVKAGVIDPLKVVRTALIDASGVSSLMLTTECMITENKDDASDGAPGAGMPPGF</sequence>
<dbReference type="InterPro" id="IPR027409">
    <property type="entry name" value="GroEL-like_apical_dom_sf"/>
</dbReference>